<keyword evidence="5" id="KW-0326">Glycosidase</keyword>
<dbReference type="SMART" id="SM00642">
    <property type="entry name" value="Aamy"/>
    <property type="match status" value="1"/>
</dbReference>
<name>A0A2S2Q126_9HEMI</name>
<dbReference type="SUPFAM" id="SSF51445">
    <property type="entry name" value="(Trans)glycosidases"/>
    <property type="match status" value="1"/>
</dbReference>
<evidence type="ECO:0000313" key="8">
    <source>
        <dbReference type="EMBL" id="MBY71468.1"/>
    </source>
</evidence>
<evidence type="ECO:0000256" key="4">
    <source>
        <dbReference type="ARBA" id="ARBA00023180"/>
    </source>
</evidence>
<dbReference type="Gene3D" id="3.20.20.80">
    <property type="entry name" value="Glycosidases"/>
    <property type="match status" value="1"/>
</dbReference>
<reference evidence="10" key="2">
    <citation type="submission" date="2025-04" db="UniProtKB">
        <authorList>
            <consortium name="RefSeq"/>
        </authorList>
    </citation>
    <scope>IDENTIFICATION</scope>
    <source>
        <tissue evidence="10">Whole body</tissue>
    </source>
</reference>
<dbReference type="PANTHER" id="PTHR10357">
    <property type="entry name" value="ALPHA-AMYLASE FAMILY MEMBER"/>
    <property type="match status" value="1"/>
</dbReference>
<dbReference type="InterPro" id="IPR006047">
    <property type="entry name" value="GH13_cat_dom"/>
</dbReference>
<evidence type="ECO:0000256" key="3">
    <source>
        <dbReference type="ARBA" id="ARBA00012741"/>
    </source>
</evidence>
<evidence type="ECO:0000313" key="10">
    <source>
        <dbReference type="RefSeq" id="XP_025411886.1"/>
    </source>
</evidence>
<comment type="catalytic activity">
    <reaction evidence="1">
        <text>Hydrolysis of terminal, non-reducing (1-&gt;4)-linked alpha-D-glucose residues with release of alpha-D-glucose.</text>
        <dbReference type="EC" id="3.2.1.20"/>
    </reaction>
</comment>
<dbReference type="GO" id="GO:0005975">
    <property type="term" value="P:carbohydrate metabolic process"/>
    <property type="evidence" value="ECO:0007669"/>
    <property type="project" value="InterPro"/>
</dbReference>
<keyword evidence="9" id="KW-1185">Reference proteome</keyword>
<dbReference type="EC" id="3.2.1.20" evidence="3"/>
<dbReference type="Gene3D" id="2.60.40.1180">
    <property type="entry name" value="Golgi alpha-mannosidase II"/>
    <property type="match status" value="1"/>
</dbReference>
<feature type="chain" id="PRO_5044578988" description="alpha-glucosidase" evidence="6">
    <location>
        <begin position="20"/>
        <end position="587"/>
    </location>
</feature>
<dbReference type="InterPro" id="IPR045857">
    <property type="entry name" value="O16G_dom_2"/>
</dbReference>
<proteinExistence type="inferred from homology"/>
<dbReference type="Gene3D" id="3.90.400.10">
    <property type="entry name" value="Oligo-1,6-glucosidase, Domain 2"/>
    <property type="match status" value="1"/>
</dbReference>
<dbReference type="InterPro" id="IPR013780">
    <property type="entry name" value="Glyco_hydro_b"/>
</dbReference>
<evidence type="ECO:0000256" key="6">
    <source>
        <dbReference type="SAM" id="SignalP"/>
    </source>
</evidence>
<dbReference type="CDD" id="cd11328">
    <property type="entry name" value="AmyAc_maltase"/>
    <property type="match status" value="1"/>
</dbReference>
<dbReference type="Proteomes" id="UP000694846">
    <property type="component" value="Unplaced"/>
</dbReference>
<dbReference type="OrthoDB" id="1740265at2759"/>
<evidence type="ECO:0000256" key="2">
    <source>
        <dbReference type="ARBA" id="ARBA00008061"/>
    </source>
</evidence>
<gene>
    <name evidence="8" type="primary">Mal-A3_0</name>
    <name evidence="10" type="synonym">LOC112684537</name>
    <name evidence="8" type="ORF">g.176986</name>
</gene>
<keyword evidence="4" id="KW-0325">Glycoprotein</keyword>
<dbReference type="FunFam" id="3.90.400.10:FF:000001">
    <property type="entry name" value="Maltase A3, isoform A"/>
    <property type="match status" value="1"/>
</dbReference>
<dbReference type="InterPro" id="IPR017853">
    <property type="entry name" value="GH"/>
</dbReference>
<evidence type="ECO:0000313" key="9">
    <source>
        <dbReference type="Proteomes" id="UP000694846"/>
    </source>
</evidence>
<evidence type="ECO:0000256" key="1">
    <source>
        <dbReference type="ARBA" id="ARBA00001657"/>
    </source>
</evidence>
<dbReference type="AlphaFoldDB" id="A0A2S2Q126"/>
<dbReference type="GO" id="GO:0004558">
    <property type="term" value="F:alpha-1,4-glucosidase activity"/>
    <property type="evidence" value="ECO:0007669"/>
    <property type="project" value="UniProtKB-EC"/>
</dbReference>
<sequence>MLKIIVFVSLLIAHTFVSSEYIFKGYDENFHPEWWQTDIIYQVYVRSFKDTNGDGVGDLNGVTEKVDYFKSINVGAIWLSPIYTSPQDDFGYDISNYKMIDPLFGTMADFDRLRDTFHKNGIKVIMDFVPNHTSDEHPWFNKSVQRIEPYTNYYVWKDAKYDKDGNPIPPNNWLSVFNKGSAWEWNEIRQQYYYHAFQVKQPDLNYRNPMVVEEIKNTILFWLGRGVDGFRFDAVNFLYESEGLEDEPKSNYPGVYDTDYGSLIHTYTLDQPETYQMVYSWRQTVDEYSMYEKIPNFFMVECYSPLNYTMLYYGNTTHPGAHFPFNFFLISSFNRESDAQHVFDVVKSWMLNMPEGKWANWVLGNHDNSRVGSRTHPLLVDGLHMMQLLLPGTPITYYADELGVGDTYVRWNQTVDPAGVNVGPFRYTQFSRDPARSPFPWDDSRNAGFTNASKTWLPVNPEYWHENMVELSKHKSHLRTYRQLSRLRQIPTIVKGDLHVYLLSKWVFGFSRSYYDHPTFFIVINFGSELEVINIQAARPTLPDILKVKISSVNSGYVTGNLLRSSQIILRPKASIVLSTSRMNEDA</sequence>
<dbReference type="PANTHER" id="PTHR10357:SF179">
    <property type="entry name" value="NEUTRAL AND BASIC AMINO ACID TRANSPORT PROTEIN RBAT"/>
    <property type="match status" value="1"/>
</dbReference>
<comment type="similarity">
    <text evidence="2">Belongs to the glycosyl hydrolase 13 family.</text>
</comment>
<organism evidence="8">
    <name type="scientific">Sipha flava</name>
    <name type="common">yellow sugarcane aphid</name>
    <dbReference type="NCBI Taxonomy" id="143950"/>
    <lineage>
        <taxon>Eukaryota</taxon>
        <taxon>Metazoa</taxon>
        <taxon>Ecdysozoa</taxon>
        <taxon>Arthropoda</taxon>
        <taxon>Hexapoda</taxon>
        <taxon>Insecta</taxon>
        <taxon>Pterygota</taxon>
        <taxon>Neoptera</taxon>
        <taxon>Paraneoptera</taxon>
        <taxon>Hemiptera</taxon>
        <taxon>Sternorrhyncha</taxon>
        <taxon>Aphidomorpha</taxon>
        <taxon>Aphidoidea</taxon>
        <taxon>Aphididae</taxon>
        <taxon>Sipha</taxon>
    </lineage>
</organism>
<evidence type="ECO:0000256" key="5">
    <source>
        <dbReference type="ARBA" id="ARBA00023295"/>
    </source>
</evidence>
<feature type="signal peptide" evidence="6">
    <location>
        <begin position="1"/>
        <end position="19"/>
    </location>
</feature>
<keyword evidence="6" id="KW-0732">Signal</keyword>
<dbReference type="Pfam" id="PF00128">
    <property type="entry name" value="Alpha-amylase"/>
    <property type="match status" value="1"/>
</dbReference>
<accession>A0A2S2Q126</accession>
<evidence type="ECO:0000259" key="7">
    <source>
        <dbReference type="SMART" id="SM00642"/>
    </source>
</evidence>
<reference evidence="8" key="1">
    <citation type="submission" date="2018-04" db="EMBL/GenBank/DDBJ databases">
        <title>Transcriptome assembly of Sipha flava.</title>
        <authorList>
            <person name="Scully E.D."/>
            <person name="Geib S.M."/>
            <person name="Palmer N.A."/>
            <person name="Koch K."/>
            <person name="Bradshaw J."/>
            <person name="Heng-Moss T."/>
            <person name="Sarath G."/>
        </authorList>
    </citation>
    <scope>NUCLEOTIDE SEQUENCE</scope>
</reference>
<dbReference type="RefSeq" id="XP_025411886.1">
    <property type="nucleotide sequence ID" value="XM_025556101.1"/>
</dbReference>
<dbReference type="EMBL" id="GGMS01002265">
    <property type="protein sequence ID" value="MBY71468.1"/>
    <property type="molecule type" value="Transcribed_RNA"/>
</dbReference>
<feature type="domain" description="Glycosyl hydrolase family 13 catalytic" evidence="7">
    <location>
        <begin position="42"/>
        <end position="436"/>
    </location>
</feature>
<keyword evidence="5" id="KW-0378">Hydrolase</keyword>
<protein>
    <recommendedName>
        <fullName evidence="3">alpha-glucosidase</fullName>
        <ecNumber evidence="3">3.2.1.20</ecNumber>
    </recommendedName>
</protein>